<dbReference type="SUPFAM" id="SSF47473">
    <property type="entry name" value="EF-hand"/>
    <property type="match status" value="1"/>
</dbReference>
<evidence type="ECO:0000259" key="3">
    <source>
        <dbReference type="PROSITE" id="PS50222"/>
    </source>
</evidence>
<dbReference type="InterPro" id="IPR011992">
    <property type="entry name" value="EF-hand-dom_pair"/>
</dbReference>
<dbReference type="Gene3D" id="1.10.238.10">
    <property type="entry name" value="EF-hand"/>
    <property type="match status" value="1"/>
</dbReference>
<sequence length="312" mass="36208">MVLQIETFPEVVIEHLAYNLEPQELDQLSYTSKSLYKLFHDNNLWKSKTLHDFGDLFEIYTIFSTAATSLSLDPSLSKKFEKEPSNWRLYYIQKNKQTDEDLNLMDQADKEYADAQARLKRFQENGDMDILADVASKMMWILDVFPTHGGCYYILGFILFVLNKLEESMILLQMGRAVDPTFEPFDELEQEIERIVNGYKGEEDLLAENDQLSESLKEVLNEIFNKFDKDQDGALNSKELDQFIFTTNGSHPPPAFLRQMGLRFGANANGWLTREGFLAFYLEQTLDDPSETRNDLNVHGYDPQSLRLKMEE</sequence>
<dbReference type="Gene3D" id="1.20.1280.50">
    <property type="match status" value="1"/>
</dbReference>
<gene>
    <name evidence="4" type="ORF">G6F64_000489</name>
</gene>
<feature type="domain" description="F-box" evidence="2">
    <location>
        <begin position="2"/>
        <end position="48"/>
    </location>
</feature>
<dbReference type="InterPro" id="IPR036047">
    <property type="entry name" value="F-box-like_dom_sf"/>
</dbReference>
<dbReference type="GO" id="GO:0005509">
    <property type="term" value="F:calcium ion binding"/>
    <property type="evidence" value="ECO:0007669"/>
    <property type="project" value="InterPro"/>
</dbReference>
<comment type="caution">
    <text evidence="4">The sequence shown here is derived from an EMBL/GenBank/DDBJ whole genome shotgun (WGS) entry which is preliminary data.</text>
</comment>
<dbReference type="InterPro" id="IPR018247">
    <property type="entry name" value="EF_Hand_1_Ca_BS"/>
</dbReference>
<evidence type="ECO:0008006" key="6">
    <source>
        <dbReference type="Google" id="ProtNLM"/>
    </source>
</evidence>
<accession>A0A9P6XK07</accession>
<dbReference type="PROSITE" id="PS00018">
    <property type="entry name" value="EF_HAND_1"/>
    <property type="match status" value="1"/>
</dbReference>
<dbReference type="EMBL" id="JAANQT010000030">
    <property type="protein sequence ID" value="KAG1315646.1"/>
    <property type="molecule type" value="Genomic_DNA"/>
</dbReference>
<dbReference type="OrthoDB" id="26525at2759"/>
<evidence type="ECO:0000313" key="5">
    <source>
        <dbReference type="Proteomes" id="UP000716291"/>
    </source>
</evidence>
<reference evidence="4" key="1">
    <citation type="journal article" date="2020" name="Microb. Genom.">
        <title>Genetic diversity of clinical and environmental Mucorales isolates obtained from an investigation of mucormycosis cases among solid organ transplant recipients.</title>
        <authorList>
            <person name="Nguyen M.H."/>
            <person name="Kaul D."/>
            <person name="Muto C."/>
            <person name="Cheng S.J."/>
            <person name="Richter R.A."/>
            <person name="Bruno V.M."/>
            <person name="Liu G."/>
            <person name="Beyhan S."/>
            <person name="Sundermann A.J."/>
            <person name="Mounaud S."/>
            <person name="Pasculle A.W."/>
            <person name="Nierman W.C."/>
            <person name="Driscoll E."/>
            <person name="Cumbie R."/>
            <person name="Clancy C.J."/>
            <person name="Dupont C.L."/>
        </authorList>
    </citation>
    <scope>NUCLEOTIDE SEQUENCE</scope>
    <source>
        <strain evidence="4">GL11</strain>
    </source>
</reference>
<keyword evidence="1" id="KW-0106">Calcium</keyword>
<dbReference type="InterPro" id="IPR001810">
    <property type="entry name" value="F-box_dom"/>
</dbReference>
<proteinExistence type="predicted"/>
<dbReference type="Proteomes" id="UP000716291">
    <property type="component" value="Unassembled WGS sequence"/>
</dbReference>
<dbReference type="PROSITE" id="PS50181">
    <property type="entry name" value="FBOX"/>
    <property type="match status" value="1"/>
</dbReference>
<dbReference type="PROSITE" id="PS50222">
    <property type="entry name" value="EF_HAND_2"/>
    <property type="match status" value="1"/>
</dbReference>
<name>A0A9P6XK07_RHIOR</name>
<dbReference type="SUPFAM" id="SSF81383">
    <property type="entry name" value="F-box domain"/>
    <property type="match status" value="1"/>
</dbReference>
<feature type="domain" description="EF-hand" evidence="3">
    <location>
        <begin position="215"/>
        <end position="250"/>
    </location>
</feature>
<evidence type="ECO:0000313" key="4">
    <source>
        <dbReference type="EMBL" id="KAG1315646.1"/>
    </source>
</evidence>
<evidence type="ECO:0000256" key="1">
    <source>
        <dbReference type="ARBA" id="ARBA00022837"/>
    </source>
</evidence>
<protein>
    <recommendedName>
        <fullName evidence="6">F-box domain-containing protein</fullName>
    </recommendedName>
</protein>
<dbReference type="SMART" id="SM00054">
    <property type="entry name" value="EFh"/>
    <property type="match status" value="1"/>
</dbReference>
<dbReference type="InterPro" id="IPR002048">
    <property type="entry name" value="EF_hand_dom"/>
</dbReference>
<keyword evidence="5" id="KW-1185">Reference proteome</keyword>
<evidence type="ECO:0000259" key="2">
    <source>
        <dbReference type="PROSITE" id="PS50181"/>
    </source>
</evidence>
<organism evidence="4 5">
    <name type="scientific">Rhizopus oryzae</name>
    <name type="common">Mucormycosis agent</name>
    <name type="synonym">Rhizopus arrhizus var. delemar</name>
    <dbReference type="NCBI Taxonomy" id="64495"/>
    <lineage>
        <taxon>Eukaryota</taxon>
        <taxon>Fungi</taxon>
        <taxon>Fungi incertae sedis</taxon>
        <taxon>Mucoromycota</taxon>
        <taxon>Mucoromycotina</taxon>
        <taxon>Mucoromycetes</taxon>
        <taxon>Mucorales</taxon>
        <taxon>Mucorineae</taxon>
        <taxon>Rhizopodaceae</taxon>
        <taxon>Rhizopus</taxon>
    </lineage>
</organism>
<dbReference type="AlphaFoldDB" id="A0A9P6XK07"/>